<dbReference type="InterPro" id="IPR005467">
    <property type="entry name" value="His_kinase_dom"/>
</dbReference>
<dbReference type="PANTHER" id="PTHR24421:SF10">
    <property type="entry name" value="NITRATE_NITRITE SENSOR PROTEIN NARQ"/>
    <property type="match status" value="1"/>
</dbReference>
<dbReference type="AlphaFoldDB" id="A0A2T4DUB3"/>
<dbReference type="EMBL" id="PYVU01000014">
    <property type="protein sequence ID" value="PTB97421.1"/>
    <property type="molecule type" value="Genomic_DNA"/>
</dbReference>
<dbReference type="InterPro" id="IPR011990">
    <property type="entry name" value="TPR-like_helical_dom_sf"/>
</dbReference>
<sequence>MRFFLILSFLSITFSAFSQSKITYLDSLAQSIKKLPVKKQLELITTIPYGDFVAEVEKADSLFRKAEQIALQLEDSTSLGDVVFKQGQLKAYQNRMDESLALSLRAIKIFEESGNLEKAGIAYGGLGYNLKSNNLEKAKQYMQKSIKLLQQANDSVGINPVYDNYGVVLNRDGQNDSALLYQQKSLRIKKALKDSTGLGYSYANIANTYAEMEDFRNAKAYLDTSLVIRNGIADNYGITVNYVQKAEILVLEKKYREALENFKRCASLAKQYKYRHLEQYCYEQMANTYLKLSDFENAYFWKEKFQSLKDSSNSLKVNSRIEELQIQFETEKKEKLLAEAQTDILTKEVEIKSRTNWLISAIGLSFILALFGFVVYKQQKQRNKQIIKENQLKQALIKIENQNNLQEQRLAISKDLHDNIGSQLTFIISSLDNLKYFEFNKALIYPKFESIAAFTRSTITDLRDTIWAMNKDEITFEDLKLRIINFIEAAKASLLGIQLEVNFVNSKEDLALNSVQGIDVYRIIQEAVHNAIKHAKPKKIVVNFMQNANEVVVEIIDNGVGFYSNGFVTVDKGNGDGGTGNGLHFMHKRAEEIKGELLIIKQNPGTKVQLTVPLRE</sequence>
<dbReference type="PANTHER" id="PTHR24421">
    <property type="entry name" value="NITRATE/NITRITE SENSOR PROTEIN NARX-RELATED"/>
    <property type="match status" value="1"/>
</dbReference>
<dbReference type="InterPro" id="IPR003594">
    <property type="entry name" value="HATPase_dom"/>
</dbReference>
<dbReference type="Gene3D" id="1.25.40.10">
    <property type="entry name" value="Tetratricopeptide repeat domain"/>
    <property type="match status" value="1"/>
</dbReference>
<reference evidence="9 10" key="1">
    <citation type="submission" date="2018-03" db="EMBL/GenBank/DDBJ databases">
        <title>Cross-interface Injection: A General Nanoliter Liquid Handling Method Applied to Single Cells Genome Amplification Automated Nanoliter Liquid Handling Applied to Single Cell Multiple Displacement Amplification.</title>
        <authorList>
            <person name="Yun J."/>
            <person name="Xu P."/>
            <person name="Xu J."/>
            <person name="Dai X."/>
            <person name="Wang Y."/>
            <person name="Zheng X."/>
            <person name="Cao C."/>
            <person name="Yi Q."/>
            <person name="Zhu Y."/>
            <person name="Wang L."/>
            <person name="Dong Z."/>
            <person name="Huang Y."/>
            <person name="Huang L."/>
            <person name="Du W."/>
        </authorList>
    </citation>
    <scope>NUCLEOTIDE SEQUENCE [LARGE SCALE GENOMIC DNA]</scope>
    <source>
        <strain evidence="9 10">Z-D1-2</strain>
    </source>
</reference>
<dbReference type="InterPro" id="IPR019734">
    <property type="entry name" value="TPR_rpt"/>
</dbReference>
<proteinExistence type="predicted"/>
<feature type="signal peptide" evidence="7">
    <location>
        <begin position="1"/>
        <end position="20"/>
    </location>
</feature>
<evidence type="ECO:0000313" key="10">
    <source>
        <dbReference type="Proteomes" id="UP000240608"/>
    </source>
</evidence>
<feature type="chain" id="PRO_5015784809" description="histidine kinase" evidence="7">
    <location>
        <begin position="21"/>
        <end position="616"/>
    </location>
</feature>
<protein>
    <recommendedName>
        <fullName evidence="2">histidine kinase</fullName>
        <ecNumber evidence="2">2.7.13.3</ecNumber>
    </recommendedName>
</protein>
<dbReference type="SUPFAM" id="SSF55874">
    <property type="entry name" value="ATPase domain of HSP90 chaperone/DNA topoisomerase II/histidine kinase"/>
    <property type="match status" value="1"/>
</dbReference>
<keyword evidence="5" id="KW-0902">Two-component regulatory system</keyword>
<evidence type="ECO:0000256" key="3">
    <source>
        <dbReference type="ARBA" id="ARBA00022679"/>
    </source>
</evidence>
<evidence type="ECO:0000259" key="8">
    <source>
        <dbReference type="PROSITE" id="PS50109"/>
    </source>
</evidence>
<dbReference type="CDD" id="cd16917">
    <property type="entry name" value="HATPase_UhpB-NarQ-NarX-like"/>
    <property type="match status" value="1"/>
</dbReference>
<dbReference type="InterPro" id="IPR036890">
    <property type="entry name" value="HATPase_C_sf"/>
</dbReference>
<dbReference type="EC" id="2.7.13.3" evidence="2"/>
<name>A0A2T4DUB3_9BACT</name>
<dbReference type="GO" id="GO:0000160">
    <property type="term" value="P:phosphorelay signal transduction system"/>
    <property type="evidence" value="ECO:0007669"/>
    <property type="project" value="UniProtKB-KW"/>
</dbReference>
<dbReference type="Proteomes" id="UP000240608">
    <property type="component" value="Unassembled WGS sequence"/>
</dbReference>
<dbReference type="Pfam" id="PF13181">
    <property type="entry name" value="TPR_8"/>
    <property type="match status" value="1"/>
</dbReference>
<evidence type="ECO:0000313" key="9">
    <source>
        <dbReference type="EMBL" id="PTB97421.1"/>
    </source>
</evidence>
<evidence type="ECO:0000256" key="2">
    <source>
        <dbReference type="ARBA" id="ARBA00012438"/>
    </source>
</evidence>
<evidence type="ECO:0000256" key="6">
    <source>
        <dbReference type="SAM" id="Phobius"/>
    </source>
</evidence>
<keyword evidence="3" id="KW-0808">Transferase</keyword>
<dbReference type="SMART" id="SM00387">
    <property type="entry name" value="HATPase_c"/>
    <property type="match status" value="1"/>
</dbReference>
<dbReference type="SUPFAM" id="SSF48452">
    <property type="entry name" value="TPR-like"/>
    <property type="match status" value="1"/>
</dbReference>
<accession>A0A2T4DUB3</accession>
<evidence type="ECO:0000256" key="1">
    <source>
        <dbReference type="ARBA" id="ARBA00000085"/>
    </source>
</evidence>
<dbReference type="Pfam" id="PF02518">
    <property type="entry name" value="HATPase_c"/>
    <property type="match status" value="1"/>
</dbReference>
<keyword evidence="7" id="KW-0732">Signal</keyword>
<feature type="transmembrane region" description="Helical" evidence="6">
    <location>
        <begin position="357"/>
        <end position="376"/>
    </location>
</feature>
<dbReference type="Gene3D" id="1.20.5.1930">
    <property type="match status" value="1"/>
</dbReference>
<dbReference type="GO" id="GO:0004673">
    <property type="term" value="F:protein histidine kinase activity"/>
    <property type="evidence" value="ECO:0007669"/>
    <property type="project" value="UniProtKB-EC"/>
</dbReference>
<dbReference type="InterPro" id="IPR050482">
    <property type="entry name" value="Sensor_HK_TwoCompSys"/>
</dbReference>
<keyword evidence="6" id="KW-0812">Transmembrane</keyword>
<comment type="catalytic activity">
    <reaction evidence="1">
        <text>ATP + protein L-histidine = ADP + protein N-phospho-L-histidine.</text>
        <dbReference type="EC" id="2.7.13.3"/>
    </reaction>
</comment>
<evidence type="ECO:0000256" key="5">
    <source>
        <dbReference type="ARBA" id="ARBA00023012"/>
    </source>
</evidence>
<keyword evidence="6" id="KW-0472">Membrane</keyword>
<evidence type="ECO:0000256" key="4">
    <source>
        <dbReference type="ARBA" id="ARBA00022777"/>
    </source>
</evidence>
<dbReference type="Gene3D" id="3.30.565.10">
    <property type="entry name" value="Histidine kinase-like ATPase, C-terminal domain"/>
    <property type="match status" value="1"/>
</dbReference>
<dbReference type="PROSITE" id="PS50109">
    <property type="entry name" value="HIS_KIN"/>
    <property type="match status" value="1"/>
</dbReference>
<comment type="caution">
    <text evidence="9">The sequence shown here is derived from an EMBL/GenBank/DDBJ whole genome shotgun (WGS) entry which is preliminary data.</text>
</comment>
<gene>
    <name evidence="9" type="ORF">C9994_02935</name>
</gene>
<organism evidence="9 10">
    <name type="scientific">Marivirga lumbricoides</name>
    <dbReference type="NCBI Taxonomy" id="1046115"/>
    <lineage>
        <taxon>Bacteria</taxon>
        <taxon>Pseudomonadati</taxon>
        <taxon>Bacteroidota</taxon>
        <taxon>Cytophagia</taxon>
        <taxon>Cytophagales</taxon>
        <taxon>Marivirgaceae</taxon>
        <taxon>Marivirga</taxon>
    </lineage>
</organism>
<evidence type="ECO:0000256" key="7">
    <source>
        <dbReference type="SAM" id="SignalP"/>
    </source>
</evidence>
<dbReference type="SMART" id="SM00028">
    <property type="entry name" value="TPR"/>
    <property type="match status" value="3"/>
</dbReference>
<keyword evidence="6" id="KW-1133">Transmembrane helix</keyword>
<keyword evidence="4" id="KW-0418">Kinase</keyword>
<feature type="domain" description="Histidine kinase" evidence="8">
    <location>
        <begin position="520"/>
        <end position="616"/>
    </location>
</feature>